<evidence type="ECO:0000313" key="3">
    <source>
        <dbReference type="EMBL" id="MDY5153551.1"/>
    </source>
</evidence>
<evidence type="ECO:0000256" key="1">
    <source>
        <dbReference type="SAM" id="Phobius"/>
    </source>
</evidence>
<keyword evidence="1" id="KW-1133">Transmembrane helix</keyword>
<dbReference type="OrthoDB" id="5148800at2"/>
<reference evidence="3" key="3">
    <citation type="submission" date="2023-10" db="EMBL/GenBank/DDBJ databases">
        <title>Whole Genome based description of the genera Actinobaculum and Actinotignum reveals a complex phylogenetic relationship within the species included in the genus Actinotignum.</title>
        <authorList>
            <person name="Jensen C.S."/>
            <person name="Dargis R."/>
            <person name="Kemp M."/>
            <person name="Christensen J.J."/>
        </authorList>
    </citation>
    <scope>NUCLEOTIDE SEQUENCE</scope>
    <source>
        <strain evidence="3">Actinobaculum_suis_CCUG19206T</strain>
    </source>
</reference>
<dbReference type="Proteomes" id="UP001273799">
    <property type="component" value="Unassembled WGS sequence"/>
</dbReference>
<organism evidence="4 5">
    <name type="scientific">Actinobaculum suis</name>
    <dbReference type="NCBI Taxonomy" id="1657"/>
    <lineage>
        <taxon>Bacteria</taxon>
        <taxon>Bacillati</taxon>
        <taxon>Actinomycetota</taxon>
        <taxon>Actinomycetes</taxon>
        <taxon>Actinomycetales</taxon>
        <taxon>Actinomycetaceae</taxon>
        <taxon>Actinobaculum</taxon>
    </lineage>
</organism>
<dbReference type="Proteomes" id="UP000182744">
    <property type="component" value="Unassembled WGS sequence"/>
</dbReference>
<feature type="transmembrane region" description="Helical" evidence="1">
    <location>
        <begin position="12"/>
        <end position="32"/>
    </location>
</feature>
<evidence type="ECO:0000313" key="4">
    <source>
        <dbReference type="EMBL" id="SDE53514.1"/>
    </source>
</evidence>
<dbReference type="EMBL" id="FNAU01000012">
    <property type="protein sequence ID" value="SDE53514.1"/>
    <property type="molecule type" value="Genomic_DNA"/>
</dbReference>
<reference evidence="4" key="1">
    <citation type="submission" date="2016-10" db="EMBL/GenBank/DDBJ databases">
        <authorList>
            <person name="Varghese N."/>
            <person name="Submissions S."/>
        </authorList>
    </citation>
    <scope>NUCLEOTIDE SEQUENCE</scope>
    <source>
        <strain evidence="4">DSM 20639</strain>
    </source>
</reference>
<gene>
    <name evidence="3" type="ORF">R6G71_05750</name>
    <name evidence="4" type="ORF">SAMN05421878_11239</name>
</gene>
<name>A0A1B9BAF4_9ACTO</name>
<dbReference type="EMBL" id="JAWNFU010000003">
    <property type="protein sequence ID" value="MDY5153551.1"/>
    <property type="molecule type" value="Genomic_DNA"/>
</dbReference>
<evidence type="ECO:0000259" key="2">
    <source>
        <dbReference type="Pfam" id="PF10756"/>
    </source>
</evidence>
<accession>A0A1B9BAF4</accession>
<dbReference type="RefSeq" id="WP_065415531.1">
    <property type="nucleotide sequence ID" value="NZ_FNAU01000012.1"/>
</dbReference>
<protein>
    <submittedName>
        <fullName evidence="4">PH domain-containing protein</fullName>
    </submittedName>
</protein>
<dbReference type="AlphaFoldDB" id="A0A1B9BAF4"/>
<sequence length="202" mass="21624">MSSTYRLRSATQKAAAIGFIAVGILAVVAQIFSGSGWKYVPSTAIFGIGMAVLGWAGFWLPAVTIDNQAVSFRNTFRTVRIPFSQISSVDSRFGLTVTDVRGRSFRSRCFGATGVGARFKATGEDVPVTASGHIDITTSTRSAFNLIEDLRDTFHELTRNSAGQRITSSPAWDRIAGILAGLAIAGFGIWWTSALSLQALPL</sequence>
<evidence type="ECO:0000313" key="5">
    <source>
        <dbReference type="Proteomes" id="UP000182744"/>
    </source>
</evidence>
<keyword evidence="1" id="KW-0472">Membrane</keyword>
<dbReference type="InterPro" id="IPR019692">
    <property type="entry name" value="CFP-6_PH"/>
</dbReference>
<reference evidence="5" key="2">
    <citation type="submission" date="2016-10" db="EMBL/GenBank/DDBJ databases">
        <authorList>
            <person name="Varghese N."/>
        </authorList>
    </citation>
    <scope>NUCLEOTIDE SEQUENCE [LARGE SCALE GENOMIC DNA]</scope>
    <source>
        <strain evidence="5">DSM 20639</strain>
    </source>
</reference>
<feature type="transmembrane region" description="Helical" evidence="1">
    <location>
        <begin position="44"/>
        <end position="63"/>
    </location>
</feature>
<feature type="transmembrane region" description="Helical" evidence="1">
    <location>
        <begin position="175"/>
        <end position="193"/>
    </location>
</feature>
<keyword evidence="1" id="KW-0812">Transmembrane</keyword>
<dbReference type="Pfam" id="PF10756">
    <property type="entry name" value="bPH_6"/>
    <property type="match status" value="1"/>
</dbReference>
<keyword evidence="5" id="KW-1185">Reference proteome</keyword>
<proteinExistence type="predicted"/>
<feature type="domain" description="Low molecular weight protein antigen 6 PH" evidence="2">
    <location>
        <begin position="61"/>
        <end position="117"/>
    </location>
</feature>